<dbReference type="InterPro" id="IPR009100">
    <property type="entry name" value="AcylCoA_DH/oxidase_NM_dom_sf"/>
</dbReference>
<dbReference type="Pfam" id="PF02770">
    <property type="entry name" value="Acyl-CoA_dh_M"/>
    <property type="match status" value="1"/>
</dbReference>
<dbReference type="InterPro" id="IPR037069">
    <property type="entry name" value="AcylCoA_DH/ox_N_sf"/>
</dbReference>
<dbReference type="Gene3D" id="1.20.140.10">
    <property type="entry name" value="Butyryl-CoA Dehydrogenase, subunit A, domain 3"/>
    <property type="match status" value="1"/>
</dbReference>
<reference evidence="10 11" key="1">
    <citation type="submission" date="2019-03" db="EMBL/GenBank/DDBJ databases">
        <title>Sequencing the genomes of 1000 actinobacteria strains.</title>
        <authorList>
            <person name="Klenk H.-P."/>
        </authorList>
    </citation>
    <scope>NUCLEOTIDE SEQUENCE [LARGE SCALE GENOMIC DNA]</scope>
    <source>
        <strain evidence="10 11">DSM 18936</strain>
    </source>
</reference>
<keyword evidence="5 6" id="KW-0560">Oxidoreductase</keyword>
<evidence type="ECO:0000256" key="5">
    <source>
        <dbReference type="ARBA" id="ARBA00023002"/>
    </source>
</evidence>
<dbReference type="RefSeq" id="WP_133870491.1">
    <property type="nucleotide sequence ID" value="NZ_SOAU01000001.1"/>
</dbReference>
<dbReference type="SUPFAM" id="SSF56645">
    <property type="entry name" value="Acyl-CoA dehydrogenase NM domain-like"/>
    <property type="match status" value="1"/>
</dbReference>
<keyword evidence="3 6" id="KW-0285">Flavoprotein</keyword>
<feature type="domain" description="Acyl-CoA oxidase/dehydrogenase middle" evidence="8">
    <location>
        <begin position="123"/>
        <end position="219"/>
    </location>
</feature>
<dbReference type="Gene3D" id="2.40.110.10">
    <property type="entry name" value="Butyryl-CoA Dehydrogenase, subunit A, domain 2"/>
    <property type="match status" value="1"/>
</dbReference>
<dbReference type="InterPro" id="IPR036250">
    <property type="entry name" value="AcylCo_DH-like_C"/>
</dbReference>
<dbReference type="GO" id="GO:0050660">
    <property type="term" value="F:flavin adenine dinucleotide binding"/>
    <property type="evidence" value="ECO:0007669"/>
    <property type="project" value="InterPro"/>
</dbReference>
<dbReference type="Pfam" id="PF02771">
    <property type="entry name" value="Acyl-CoA_dh_N"/>
    <property type="match status" value="1"/>
</dbReference>
<evidence type="ECO:0000259" key="7">
    <source>
        <dbReference type="Pfam" id="PF00441"/>
    </source>
</evidence>
<sequence length="387" mass="42558">MDFTPNDDHELIADAVAKRCADFGDEYWASCDEEHRFPWEFYGAMAEDGWLGMALPEEYGGGGRGITEAAILMREVAKSGAAMNGCSAMHLTVFGLQPVVKFGNERLKETYLPRAAAGDLHVAFGVTEPNAGTDTSQISTRATRQDDGSWRISGQKIWTTKALESEVILILVRTGTDPDDRFGGLTLFLADMDPDHVEIRPTKKLGRNAVTTGETFYDDLPVEDWRMVGEEGRGFHHILSGINPERILIAAEAIGIGEAALRRAVDYAGEREVFGRPIGANQALSHPLADAYARLQAAWQMVLLAGWRYDNGLSCGEAANTAKYLAAEAGFMAADRAMQTHGGVGYASEYHVERYWREARLMRIAPVSQEMTLNYLAQNVLGLPRSY</sequence>
<proteinExistence type="inferred from homology"/>
<evidence type="ECO:0000256" key="6">
    <source>
        <dbReference type="RuleBase" id="RU362125"/>
    </source>
</evidence>
<dbReference type="AlphaFoldDB" id="A0A4R7I3N9"/>
<dbReference type="InterPro" id="IPR006091">
    <property type="entry name" value="Acyl-CoA_Oxase/DH_mid-dom"/>
</dbReference>
<dbReference type="PIRSF" id="PIRSF016578">
    <property type="entry name" value="HsaA"/>
    <property type="match status" value="1"/>
</dbReference>
<dbReference type="OrthoDB" id="8876745at2"/>
<dbReference type="InterPro" id="IPR046373">
    <property type="entry name" value="Acyl-CoA_Oxase/DH_mid-dom_sf"/>
</dbReference>
<evidence type="ECO:0000313" key="11">
    <source>
        <dbReference type="Proteomes" id="UP000294558"/>
    </source>
</evidence>
<dbReference type="PROSITE" id="PS00073">
    <property type="entry name" value="ACYL_COA_DH_2"/>
    <property type="match status" value="1"/>
</dbReference>
<dbReference type="Pfam" id="PF00441">
    <property type="entry name" value="Acyl-CoA_dh_1"/>
    <property type="match status" value="1"/>
</dbReference>
<dbReference type="InterPro" id="IPR013786">
    <property type="entry name" value="AcylCoA_DH/ox_N"/>
</dbReference>
<evidence type="ECO:0000256" key="1">
    <source>
        <dbReference type="ARBA" id="ARBA00001974"/>
    </source>
</evidence>
<feature type="domain" description="Acyl-CoA dehydrogenase/oxidase C-terminal" evidence="7">
    <location>
        <begin position="232"/>
        <end position="380"/>
    </location>
</feature>
<feature type="domain" description="Acyl-CoA dehydrogenase/oxidase N-terminal" evidence="9">
    <location>
        <begin position="7"/>
        <end position="119"/>
    </location>
</feature>
<protein>
    <submittedName>
        <fullName evidence="10">Acyl-CoA dehydrogenase</fullName>
    </submittedName>
</protein>
<comment type="cofactor">
    <cofactor evidence="1 6">
        <name>FAD</name>
        <dbReference type="ChEBI" id="CHEBI:57692"/>
    </cofactor>
</comment>
<evidence type="ECO:0000256" key="4">
    <source>
        <dbReference type="ARBA" id="ARBA00022827"/>
    </source>
</evidence>
<comment type="caution">
    <text evidence="10">The sequence shown here is derived from an EMBL/GenBank/DDBJ whole genome shotgun (WGS) entry which is preliminary data.</text>
</comment>
<dbReference type="PANTHER" id="PTHR43884:SF20">
    <property type="entry name" value="ACYL-COA DEHYDROGENASE FADE28"/>
    <property type="match status" value="1"/>
</dbReference>
<dbReference type="GO" id="GO:0003995">
    <property type="term" value="F:acyl-CoA dehydrogenase activity"/>
    <property type="evidence" value="ECO:0007669"/>
    <property type="project" value="InterPro"/>
</dbReference>
<accession>A0A4R7I3N9</accession>
<keyword evidence="11" id="KW-1185">Reference proteome</keyword>
<evidence type="ECO:0000256" key="3">
    <source>
        <dbReference type="ARBA" id="ARBA00022630"/>
    </source>
</evidence>
<keyword evidence="4 6" id="KW-0274">FAD</keyword>
<gene>
    <name evidence="10" type="ORF">BDK89_3880</name>
</gene>
<dbReference type="FunFam" id="1.20.140.10:FF:000012">
    <property type="entry name" value="Acyl-CoA dehydrogenase fadE12"/>
    <property type="match status" value="1"/>
</dbReference>
<dbReference type="Gene3D" id="1.10.540.10">
    <property type="entry name" value="Acyl-CoA dehydrogenase/oxidase, N-terminal domain"/>
    <property type="match status" value="1"/>
</dbReference>
<name>A0A4R7I3N9_9ACTN</name>
<dbReference type="InterPro" id="IPR006089">
    <property type="entry name" value="Acyl-CoA_DH_CS"/>
</dbReference>
<dbReference type="EMBL" id="SOAU01000001">
    <property type="protein sequence ID" value="TDT18262.1"/>
    <property type="molecule type" value="Genomic_DNA"/>
</dbReference>
<comment type="similarity">
    <text evidence="2 6">Belongs to the acyl-CoA dehydrogenase family.</text>
</comment>
<dbReference type="Proteomes" id="UP000294558">
    <property type="component" value="Unassembled WGS sequence"/>
</dbReference>
<evidence type="ECO:0000259" key="9">
    <source>
        <dbReference type="Pfam" id="PF02771"/>
    </source>
</evidence>
<organism evidence="10 11">
    <name type="scientific">Ilumatobacter fluminis</name>
    <dbReference type="NCBI Taxonomy" id="467091"/>
    <lineage>
        <taxon>Bacteria</taxon>
        <taxon>Bacillati</taxon>
        <taxon>Actinomycetota</taxon>
        <taxon>Acidimicrobiia</taxon>
        <taxon>Acidimicrobiales</taxon>
        <taxon>Ilumatobacteraceae</taxon>
        <taxon>Ilumatobacter</taxon>
    </lineage>
</organism>
<evidence type="ECO:0000313" key="10">
    <source>
        <dbReference type="EMBL" id="TDT18262.1"/>
    </source>
</evidence>
<dbReference type="PANTHER" id="PTHR43884">
    <property type="entry name" value="ACYL-COA DEHYDROGENASE"/>
    <property type="match status" value="1"/>
</dbReference>
<dbReference type="SUPFAM" id="SSF47203">
    <property type="entry name" value="Acyl-CoA dehydrogenase C-terminal domain-like"/>
    <property type="match status" value="1"/>
</dbReference>
<dbReference type="InterPro" id="IPR009075">
    <property type="entry name" value="AcylCo_DH/oxidase_C"/>
</dbReference>
<evidence type="ECO:0000256" key="2">
    <source>
        <dbReference type="ARBA" id="ARBA00009347"/>
    </source>
</evidence>
<evidence type="ECO:0000259" key="8">
    <source>
        <dbReference type="Pfam" id="PF02770"/>
    </source>
</evidence>